<dbReference type="Pfam" id="PF01040">
    <property type="entry name" value="UbiA"/>
    <property type="match status" value="1"/>
</dbReference>
<proteinExistence type="predicted"/>
<keyword evidence="3 6" id="KW-0812">Transmembrane</keyword>
<evidence type="ECO:0000256" key="6">
    <source>
        <dbReference type="SAM" id="Phobius"/>
    </source>
</evidence>
<keyword evidence="8" id="KW-1185">Reference proteome</keyword>
<dbReference type="Gene3D" id="1.10.357.140">
    <property type="entry name" value="UbiA prenyltransferase"/>
    <property type="match status" value="1"/>
</dbReference>
<name>A0A4S8HX83_9BACT</name>
<evidence type="ECO:0000313" key="8">
    <source>
        <dbReference type="Proteomes" id="UP000306918"/>
    </source>
</evidence>
<feature type="transmembrane region" description="Helical" evidence="6">
    <location>
        <begin position="236"/>
        <end position="254"/>
    </location>
</feature>
<dbReference type="PANTHER" id="PTHR11048">
    <property type="entry name" value="PRENYLTRANSFERASES"/>
    <property type="match status" value="1"/>
</dbReference>
<dbReference type="GO" id="GO:0005886">
    <property type="term" value="C:plasma membrane"/>
    <property type="evidence" value="ECO:0007669"/>
    <property type="project" value="TreeGrafter"/>
</dbReference>
<evidence type="ECO:0000256" key="1">
    <source>
        <dbReference type="ARBA" id="ARBA00004141"/>
    </source>
</evidence>
<feature type="transmembrane region" description="Helical" evidence="6">
    <location>
        <begin position="160"/>
        <end position="177"/>
    </location>
</feature>
<evidence type="ECO:0008006" key="9">
    <source>
        <dbReference type="Google" id="ProtNLM"/>
    </source>
</evidence>
<reference evidence="7 8" key="1">
    <citation type="submission" date="2019-04" db="EMBL/GenBank/DDBJ databases">
        <title>Niastella caeni sp. nov., isolated from activated sludge.</title>
        <authorList>
            <person name="Sheng M."/>
        </authorList>
    </citation>
    <scope>NUCLEOTIDE SEQUENCE [LARGE SCALE GENOMIC DNA]</scope>
    <source>
        <strain evidence="7 8">HX-2-15</strain>
    </source>
</reference>
<gene>
    <name evidence="7" type="ORF">FAM09_10800</name>
</gene>
<feature type="transmembrane region" description="Helical" evidence="6">
    <location>
        <begin position="41"/>
        <end position="62"/>
    </location>
</feature>
<dbReference type="InterPro" id="IPR044878">
    <property type="entry name" value="UbiA_sf"/>
</dbReference>
<feature type="transmembrane region" description="Helical" evidence="6">
    <location>
        <begin position="203"/>
        <end position="224"/>
    </location>
</feature>
<comment type="caution">
    <text evidence="7">The sequence shown here is derived from an EMBL/GenBank/DDBJ whole genome shotgun (WGS) entry which is preliminary data.</text>
</comment>
<dbReference type="AlphaFoldDB" id="A0A4S8HX83"/>
<keyword evidence="5 6" id="KW-0472">Membrane</keyword>
<feature type="transmembrane region" description="Helical" evidence="6">
    <location>
        <begin position="110"/>
        <end position="129"/>
    </location>
</feature>
<feature type="transmembrane region" description="Helical" evidence="6">
    <location>
        <begin position="274"/>
        <end position="292"/>
    </location>
</feature>
<evidence type="ECO:0000256" key="3">
    <source>
        <dbReference type="ARBA" id="ARBA00022692"/>
    </source>
</evidence>
<dbReference type="PANTHER" id="PTHR11048:SF5">
    <property type="entry name" value="DECAPRENYL-PHOSPHATE PHOSPHORIBOSYLTRANSFERASE"/>
    <property type="match status" value="1"/>
</dbReference>
<dbReference type="InterPro" id="IPR039653">
    <property type="entry name" value="Prenyltransferase"/>
</dbReference>
<dbReference type="GO" id="GO:0009247">
    <property type="term" value="P:glycolipid biosynthetic process"/>
    <property type="evidence" value="ECO:0007669"/>
    <property type="project" value="TreeGrafter"/>
</dbReference>
<dbReference type="OrthoDB" id="9803632at2"/>
<protein>
    <recommendedName>
        <fullName evidence="9">Prenyltransferase</fullName>
    </recommendedName>
</protein>
<comment type="subcellular location">
    <subcellularLocation>
        <location evidence="1">Membrane</location>
        <topology evidence="1">Multi-pass membrane protein</topology>
    </subcellularLocation>
</comment>
<organism evidence="7 8">
    <name type="scientific">Niastella caeni</name>
    <dbReference type="NCBI Taxonomy" id="2569763"/>
    <lineage>
        <taxon>Bacteria</taxon>
        <taxon>Pseudomonadati</taxon>
        <taxon>Bacteroidota</taxon>
        <taxon>Chitinophagia</taxon>
        <taxon>Chitinophagales</taxon>
        <taxon>Chitinophagaceae</taxon>
        <taxon>Niastella</taxon>
    </lineage>
</organism>
<evidence type="ECO:0000256" key="5">
    <source>
        <dbReference type="ARBA" id="ARBA00023136"/>
    </source>
</evidence>
<dbReference type="GO" id="GO:0016765">
    <property type="term" value="F:transferase activity, transferring alkyl or aryl (other than methyl) groups"/>
    <property type="evidence" value="ECO:0007669"/>
    <property type="project" value="InterPro"/>
</dbReference>
<dbReference type="EMBL" id="STFF01000002">
    <property type="protein sequence ID" value="THU40348.1"/>
    <property type="molecule type" value="Genomic_DNA"/>
</dbReference>
<dbReference type="Proteomes" id="UP000306918">
    <property type="component" value="Unassembled WGS sequence"/>
</dbReference>
<feature type="transmembrane region" description="Helical" evidence="6">
    <location>
        <begin position="83"/>
        <end position="104"/>
    </location>
</feature>
<keyword evidence="4 6" id="KW-1133">Transmembrane helix</keyword>
<evidence type="ECO:0000256" key="2">
    <source>
        <dbReference type="ARBA" id="ARBA00022475"/>
    </source>
</evidence>
<keyword evidence="2" id="KW-1003">Cell membrane</keyword>
<dbReference type="RefSeq" id="WP_136577101.1">
    <property type="nucleotide sequence ID" value="NZ_STFF01000002.1"/>
</dbReference>
<sequence>MKMIKTLFRLLRVNNWIKNVLIIFPSFFGKKKITFQVAEDLLLAILLFSLLSSCVYIINDLADLSADRNHPTKKRRPIAAGEVRVPTAIIICLLLLGGTFFLTLQVLSNQIAMLWLLFYLFFNLLYTFLLKHLLIIEFYSIAIFFEIRLFYGGSITDITISPWLALTVFFLATLIAIGKRRDDVLLQANSEQNIRTNTKHYNIIFLDALITINSSLLVFIYIVYSVSDWVVNNYSKYFYLSDIFVILGLSKYLYTVFVNKKSGDPVKLLLEDKFLLVCLTLWFLSVYKFIYYDNGLF</sequence>
<accession>A0A4S8HX83</accession>
<dbReference type="InterPro" id="IPR000537">
    <property type="entry name" value="UbiA_prenyltransferase"/>
</dbReference>
<dbReference type="CDD" id="cd13963">
    <property type="entry name" value="PT_UbiA_2"/>
    <property type="match status" value="1"/>
</dbReference>
<evidence type="ECO:0000313" key="7">
    <source>
        <dbReference type="EMBL" id="THU40348.1"/>
    </source>
</evidence>
<evidence type="ECO:0000256" key="4">
    <source>
        <dbReference type="ARBA" id="ARBA00022989"/>
    </source>
</evidence>